<protein>
    <submittedName>
        <fullName evidence="1">Uncharacterized protein</fullName>
    </submittedName>
</protein>
<dbReference type="Proteomes" id="UP000230605">
    <property type="component" value="Chromosome 1"/>
</dbReference>
<dbReference type="SUPFAM" id="SSF50249">
    <property type="entry name" value="Nucleic acid-binding proteins"/>
    <property type="match status" value="1"/>
</dbReference>
<dbReference type="PANTHER" id="PTHR21166:SF2">
    <property type="entry name" value="CELL DIVISION CONTROL PROTEIN 24 OB DOMAIN-CONTAINING PROTEIN-RELATED"/>
    <property type="match status" value="1"/>
</dbReference>
<keyword evidence="4" id="KW-1185">Reference proteome</keyword>
<evidence type="ECO:0000313" key="2">
    <source>
        <dbReference type="EMBL" id="WPA95729.1"/>
    </source>
</evidence>
<dbReference type="Gene3D" id="2.40.50.140">
    <property type="entry name" value="Nucleic acid-binding proteins"/>
    <property type="match status" value="2"/>
</dbReference>
<dbReference type="GO" id="GO:0000712">
    <property type="term" value="P:resolution of meiotic recombination intermediates"/>
    <property type="evidence" value="ECO:0007669"/>
    <property type="project" value="TreeGrafter"/>
</dbReference>
<reference evidence="1 3" key="1">
    <citation type="submission" date="2015-10" db="EMBL/GenBank/DDBJ databases">
        <title>The cercosporin biosynthetic gene cluster was horizontally transferred to several fungal lineages and shown to be expanded in Cercospora beticola based on microsynteny with recipient genomes.</title>
        <authorList>
            <person name="De Jonge R."/>
            <person name="Ebert M.K."/>
            <person name="Suttle J.C."/>
            <person name="Jurick Ii W.M."/>
            <person name="Secor G.A."/>
            <person name="Thomma B.P."/>
            <person name="Van De Peer Y."/>
            <person name="Bolton M.D."/>
        </authorList>
    </citation>
    <scope>NUCLEOTIDE SEQUENCE [LARGE SCALE GENOMIC DNA]</scope>
    <source>
        <strain evidence="1 3">09-40</strain>
    </source>
</reference>
<gene>
    <name evidence="1" type="ORF">CB0940_00318</name>
    <name evidence="2" type="ORF">RHO25_000332</name>
</gene>
<proteinExistence type="predicted"/>
<dbReference type="OrthoDB" id="3248508at2759"/>
<dbReference type="InterPro" id="IPR052469">
    <property type="entry name" value="MEIOB"/>
</dbReference>
<dbReference type="GO" id="GO:0008310">
    <property type="term" value="F:single-stranded DNA 3'-5' DNA exonuclease activity"/>
    <property type="evidence" value="ECO:0007669"/>
    <property type="project" value="TreeGrafter"/>
</dbReference>
<dbReference type="EMBL" id="CP134184">
    <property type="protein sequence ID" value="WPA95729.1"/>
    <property type="molecule type" value="Genomic_DNA"/>
</dbReference>
<evidence type="ECO:0000313" key="1">
    <source>
        <dbReference type="EMBL" id="PIB02526.1"/>
    </source>
</evidence>
<dbReference type="EMBL" id="LKMD01000100">
    <property type="protein sequence ID" value="PIB02526.1"/>
    <property type="molecule type" value="Genomic_DNA"/>
</dbReference>
<dbReference type="InterPro" id="IPR012340">
    <property type="entry name" value="NA-bd_OB-fold"/>
</dbReference>
<name>A0A2G5ICC8_CERBT</name>
<accession>A0A2G5ICC8</accession>
<dbReference type="Proteomes" id="UP001302367">
    <property type="component" value="Chromosome 1"/>
</dbReference>
<evidence type="ECO:0000313" key="4">
    <source>
        <dbReference type="Proteomes" id="UP001302367"/>
    </source>
</evidence>
<sequence>MGGSKSTNASIQAYLTPVTSPVKSPAVETPVGDGFTAEELQEALKPKAQETWHPDFEYMDMEISDLIAGPKAVTFMGRVANIFDVANSSRTPRSAKGCVKLCVKDGSGAITVRLWYATRLPNIRIGSLVSVWVNHISNGENGTLSSSSAPLFTSIFPERDRNCHIMLHENSDDGKMYRTPREYKDNVPINRLMTLETFMNGGYDVVDAKLLVVVKSIGAKKKVTRKDESVTENLNLQVHDDTGEATLGLWGTSASSPLATQALEHSDASNNTARECWKPGETVLLLQAPGWKIGRNIYLSLTSATIIDVDPAIPDAAWLRKWALRLRTREAINPPFPQDIFSADDVRGSSLRCLYTIGDLDELARCSQPIESTIFQGYLSLLITEFKLLDYWKRQMLLSGECCSIPIYANALTAKCKGCDKQVTLRLNPRIVGQVIDETGAVACGKLLFSDEAWRDLLGRGPEDLLRMKAEEIEYLHHRILFTRVTLLFGWSGDETVAGGRICVLAVEE</sequence>
<dbReference type="PANTHER" id="PTHR21166">
    <property type="entry name" value="CELL DIVISION CONTROL PROTEIN 24 OB DOMAIN-CONTAINING PROTEIN-RELATED"/>
    <property type="match status" value="1"/>
</dbReference>
<dbReference type="GO" id="GO:0003697">
    <property type="term" value="F:single-stranded DNA binding"/>
    <property type="evidence" value="ECO:0007669"/>
    <property type="project" value="TreeGrafter"/>
</dbReference>
<organism evidence="1 3">
    <name type="scientific">Cercospora beticola</name>
    <name type="common">Sugarbeet leaf spot fungus</name>
    <dbReference type="NCBI Taxonomy" id="122368"/>
    <lineage>
        <taxon>Eukaryota</taxon>
        <taxon>Fungi</taxon>
        <taxon>Dikarya</taxon>
        <taxon>Ascomycota</taxon>
        <taxon>Pezizomycotina</taxon>
        <taxon>Dothideomycetes</taxon>
        <taxon>Dothideomycetidae</taxon>
        <taxon>Mycosphaerellales</taxon>
        <taxon>Mycosphaerellaceae</taxon>
        <taxon>Cercospora</taxon>
    </lineage>
</organism>
<evidence type="ECO:0000313" key="3">
    <source>
        <dbReference type="Proteomes" id="UP000230605"/>
    </source>
</evidence>
<dbReference type="AlphaFoldDB" id="A0A2G5ICC8"/>
<reference evidence="2 4" key="2">
    <citation type="submission" date="2023-09" db="EMBL/GenBank/DDBJ databases">
        <title>Complete-Gapless Cercospora beticola genome.</title>
        <authorList>
            <person name="Wyatt N.A."/>
            <person name="Spanner R.E."/>
            <person name="Bolton M.D."/>
        </authorList>
    </citation>
    <scope>NUCLEOTIDE SEQUENCE [LARGE SCALE GENOMIC DNA]</scope>
    <source>
        <strain evidence="2">Cb09-40</strain>
    </source>
</reference>